<keyword evidence="4" id="KW-1185">Reference proteome</keyword>
<dbReference type="GO" id="GO:0006310">
    <property type="term" value="P:DNA recombination"/>
    <property type="evidence" value="ECO:0007669"/>
    <property type="project" value="UniProtKB-KW"/>
</dbReference>
<dbReference type="OrthoDB" id="10064229at2759"/>
<dbReference type="SUPFAM" id="SSF47823">
    <property type="entry name" value="lambda integrase-like, N-terminal domain"/>
    <property type="match status" value="1"/>
</dbReference>
<feature type="domain" description="Integrase SAM-like N-terminal" evidence="3">
    <location>
        <begin position="68"/>
        <end position="128"/>
    </location>
</feature>
<dbReference type="InterPro" id="IPR011010">
    <property type="entry name" value="DNA_brk_join_enz"/>
</dbReference>
<dbReference type="InterPro" id="IPR013762">
    <property type="entry name" value="Integrase-like_cat_sf"/>
</dbReference>
<dbReference type="Gene3D" id="1.10.443.10">
    <property type="entry name" value="Intergrase catalytic core"/>
    <property type="match status" value="1"/>
</dbReference>
<dbReference type="KEGG" id="lak:106171928"/>
<proteinExistence type="predicted"/>
<sequence>MVFKIEPYVNILSFFTSQEARIAVAPTQKHGQSSSKVTANGLCIVRESFEDMAFSPTAVKLVMSSWRDTTVKQYESYISRWIQYCSERNINTLSPNVTDVVNFLAHCFDMGLGYSALNTARSALSTFIMVDKCPAGAHPHVVRLMRGVFTSRPALPRNNVIWDTSLLLNYLKKLSPVKKLNLLQLSKKAVTLTILLTGQRTQSLHLIDIRNITINKSKVTFRFGDLLKQSRPGHHIGEITVTAYAPDMNMAGIDMEKFTPHSTRSAASSQAKLAKVPLDTILKTAGWSKDCTFAKYYDKEITQQGQFADAILSGTGAHV</sequence>
<reference evidence="5 6" key="1">
    <citation type="submission" date="2025-04" db="UniProtKB">
        <authorList>
            <consortium name="RefSeq"/>
        </authorList>
    </citation>
    <scope>IDENTIFICATION</scope>
    <source>
        <tissue evidence="5 6">Gonads</tissue>
    </source>
</reference>
<dbReference type="KEGG" id="lak:106162935"/>
<dbReference type="PANTHER" id="PTHR35617">
    <property type="entry name" value="PHAGE_INTEGRASE DOMAIN-CONTAINING PROTEIN"/>
    <property type="match status" value="1"/>
</dbReference>
<keyword evidence="1" id="KW-0238">DNA-binding</keyword>
<dbReference type="Proteomes" id="UP000085678">
    <property type="component" value="Unplaced"/>
</dbReference>
<dbReference type="SUPFAM" id="SSF56349">
    <property type="entry name" value="DNA breaking-rejoining enzymes"/>
    <property type="match status" value="1"/>
</dbReference>
<protein>
    <submittedName>
        <fullName evidence="5">Uncharacterized protein LOC106162935</fullName>
    </submittedName>
    <submittedName>
        <fullName evidence="6">Uncharacterized protein LOC106171928</fullName>
    </submittedName>
</protein>
<evidence type="ECO:0000256" key="1">
    <source>
        <dbReference type="ARBA" id="ARBA00023125"/>
    </source>
</evidence>
<gene>
    <name evidence="5" type="primary">LOC106162935</name>
    <name evidence="6" type="synonym">LOC106171928</name>
</gene>
<dbReference type="PANTHER" id="PTHR35617:SF3">
    <property type="entry name" value="CORE-BINDING (CB) DOMAIN-CONTAINING PROTEIN"/>
    <property type="match status" value="1"/>
</dbReference>
<dbReference type="Gene3D" id="1.10.150.130">
    <property type="match status" value="1"/>
</dbReference>
<dbReference type="AlphaFoldDB" id="A0A1S3ID94"/>
<evidence type="ECO:0000313" key="4">
    <source>
        <dbReference type="Proteomes" id="UP000085678"/>
    </source>
</evidence>
<accession>A0A1S3ID94</accession>
<evidence type="ECO:0000256" key="2">
    <source>
        <dbReference type="ARBA" id="ARBA00023172"/>
    </source>
</evidence>
<dbReference type="GeneID" id="106162935"/>
<dbReference type="GO" id="GO:0015074">
    <property type="term" value="P:DNA integration"/>
    <property type="evidence" value="ECO:0007669"/>
    <property type="project" value="InterPro"/>
</dbReference>
<name>A0A1S3ID94_LINAN</name>
<evidence type="ECO:0000313" key="5">
    <source>
        <dbReference type="RefSeq" id="XP_013395831.1"/>
    </source>
</evidence>
<dbReference type="RefSeq" id="XP_013407913.1">
    <property type="nucleotide sequence ID" value="XM_013552459.1"/>
</dbReference>
<dbReference type="InterPro" id="IPR010998">
    <property type="entry name" value="Integrase_recombinase_N"/>
</dbReference>
<keyword evidence="2" id="KW-0233">DNA recombination</keyword>
<dbReference type="RefSeq" id="XP_013395831.1">
    <property type="nucleotide sequence ID" value="XM_013540377.2"/>
</dbReference>
<dbReference type="GO" id="GO:0003677">
    <property type="term" value="F:DNA binding"/>
    <property type="evidence" value="ECO:0007669"/>
    <property type="project" value="UniProtKB-KW"/>
</dbReference>
<dbReference type="Pfam" id="PF02899">
    <property type="entry name" value="Phage_int_SAM_1"/>
    <property type="match status" value="1"/>
</dbReference>
<evidence type="ECO:0000313" key="6">
    <source>
        <dbReference type="RefSeq" id="XP_013407913.1"/>
    </source>
</evidence>
<organism evidence="4 5">
    <name type="scientific">Lingula anatina</name>
    <name type="common">Brachiopod</name>
    <name type="synonym">Lingula unguis</name>
    <dbReference type="NCBI Taxonomy" id="7574"/>
    <lineage>
        <taxon>Eukaryota</taxon>
        <taxon>Metazoa</taxon>
        <taxon>Spiralia</taxon>
        <taxon>Lophotrochozoa</taxon>
        <taxon>Brachiopoda</taxon>
        <taxon>Linguliformea</taxon>
        <taxon>Lingulata</taxon>
        <taxon>Lingulida</taxon>
        <taxon>Linguloidea</taxon>
        <taxon>Lingulidae</taxon>
        <taxon>Lingula</taxon>
    </lineage>
</organism>
<evidence type="ECO:0000259" key="3">
    <source>
        <dbReference type="Pfam" id="PF02899"/>
    </source>
</evidence>
<dbReference type="GeneID" id="106171928"/>
<dbReference type="InterPro" id="IPR004107">
    <property type="entry name" value="Integrase_SAM-like_N"/>
</dbReference>